<dbReference type="InterPro" id="IPR013830">
    <property type="entry name" value="SGNH_hydro"/>
</dbReference>
<sequence>MEMKKWLYSVGIICMVAALLTGCQTSSPPAADEKQLIAPTSPEWLYTHGPWKKVNEPEWGDVMKGWMNSTDRPQFGRRASIETDSPYAILRQRPIGGKVTIFVDGKLAVEQLMSAKMKEIPIYSGSTGWHKIEVVFSDHSEIDGLYISPDANVRKPEHNQKKLVVIGHSYIDGTGSSNRGLTSITPVLGDILGMESINQGIGRTDVDVPVPASAKNSGLERVQTDIIQLKPDYVLSVYGYNARGMTPERFEADYVTFLKTIQDALPATSVFASGMISVPSLSEESELTYNVAIKNACASVSNCTFIDLAGKWSEGNYNQYLSNDGVHPNDSGYRFLAEEYAKVMSEVIKK</sequence>
<organism evidence="3 4">
    <name type="scientific">Tumebacillus algifaecis</name>
    <dbReference type="NCBI Taxonomy" id="1214604"/>
    <lineage>
        <taxon>Bacteria</taxon>
        <taxon>Bacillati</taxon>
        <taxon>Bacillota</taxon>
        <taxon>Bacilli</taxon>
        <taxon>Bacillales</taxon>
        <taxon>Alicyclobacillaceae</taxon>
        <taxon>Tumebacillus</taxon>
    </lineage>
</organism>
<protein>
    <recommendedName>
        <fullName evidence="2">SGNH hydrolase-type esterase domain-containing protein</fullName>
    </recommendedName>
</protein>
<feature type="signal peptide" evidence="1">
    <location>
        <begin position="1"/>
        <end position="30"/>
    </location>
</feature>
<feature type="chain" id="PRO_5038455710" description="SGNH hydrolase-type esterase domain-containing protein" evidence="1">
    <location>
        <begin position="31"/>
        <end position="350"/>
    </location>
</feature>
<dbReference type="Proteomes" id="UP000214688">
    <property type="component" value="Chromosome"/>
</dbReference>
<proteinExistence type="predicted"/>
<dbReference type="PROSITE" id="PS51257">
    <property type="entry name" value="PROKAR_LIPOPROTEIN"/>
    <property type="match status" value="1"/>
</dbReference>
<dbReference type="EMBL" id="CP022657">
    <property type="protein sequence ID" value="ASS73968.1"/>
    <property type="molecule type" value="Genomic_DNA"/>
</dbReference>
<evidence type="ECO:0000313" key="4">
    <source>
        <dbReference type="Proteomes" id="UP000214688"/>
    </source>
</evidence>
<evidence type="ECO:0000259" key="2">
    <source>
        <dbReference type="Pfam" id="PF13472"/>
    </source>
</evidence>
<evidence type="ECO:0000256" key="1">
    <source>
        <dbReference type="SAM" id="SignalP"/>
    </source>
</evidence>
<dbReference type="CDD" id="cd00229">
    <property type="entry name" value="SGNH_hydrolase"/>
    <property type="match status" value="1"/>
</dbReference>
<dbReference type="Pfam" id="PF13472">
    <property type="entry name" value="Lipase_GDSL_2"/>
    <property type="match status" value="1"/>
</dbReference>
<keyword evidence="1" id="KW-0732">Signal</keyword>
<gene>
    <name evidence="3" type="ORF">CIG75_02535</name>
</gene>
<dbReference type="KEGG" id="tab:CIG75_02535"/>
<feature type="domain" description="SGNH hydrolase-type esterase" evidence="2">
    <location>
        <begin position="165"/>
        <end position="334"/>
    </location>
</feature>
<dbReference type="SUPFAM" id="SSF52266">
    <property type="entry name" value="SGNH hydrolase"/>
    <property type="match status" value="1"/>
</dbReference>
<dbReference type="Gene3D" id="3.40.50.1110">
    <property type="entry name" value="SGNH hydrolase"/>
    <property type="match status" value="1"/>
</dbReference>
<accession>A0A223CXE2</accession>
<keyword evidence="4" id="KW-1185">Reference proteome</keyword>
<evidence type="ECO:0000313" key="3">
    <source>
        <dbReference type="EMBL" id="ASS73968.1"/>
    </source>
</evidence>
<reference evidence="3 4" key="1">
    <citation type="journal article" date="2015" name="Int. J. Syst. Evol. Microbiol.">
        <title>Tumebacillus algifaecis sp. nov., isolated from decomposing algal scum.</title>
        <authorList>
            <person name="Wu Y.F."/>
            <person name="Zhang B."/>
            <person name="Xing P."/>
            <person name="Wu Q.L."/>
            <person name="Liu S.J."/>
        </authorList>
    </citation>
    <scope>NUCLEOTIDE SEQUENCE [LARGE SCALE GENOMIC DNA]</scope>
    <source>
        <strain evidence="3 4">THMBR28</strain>
    </source>
</reference>
<name>A0A223CXE2_9BACL</name>
<dbReference type="InterPro" id="IPR036514">
    <property type="entry name" value="SGNH_hydro_sf"/>
</dbReference>
<dbReference type="AlphaFoldDB" id="A0A223CXE2"/>